<keyword evidence="6" id="KW-0614">Plasmid</keyword>
<dbReference type="PANTHER" id="PTHR35008">
    <property type="entry name" value="BLL4482 PROTEIN-RELATED"/>
    <property type="match status" value="1"/>
</dbReference>
<keyword evidence="1 4" id="KW-0349">Heme</keyword>
<sequence length="191" mass="20393">MVFSLLQQRASGEVSMFQLSIGFAFFATCALGLQPFTAVAADGTEIARGEYLVTIGGCNDCHTPGYFFGKPDSSRFLGGSDVGFEIPGEGVFIGRNITPDKETGIGSWTREQIVTAIQTGQRPDGRVLAPIMPWHAFAHLTEEDATAIAAFLQSLKPVSHQVPGPFKPGEKVSTFMFRILPPGETAAAAPK</sequence>
<dbReference type="InterPro" id="IPR051459">
    <property type="entry name" value="Cytochrome_c-type_DH"/>
</dbReference>
<dbReference type="PROSITE" id="PS51007">
    <property type="entry name" value="CYTC"/>
    <property type="match status" value="1"/>
</dbReference>
<dbReference type="Proteomes" id="UP000239340">
    <property type="component" value="Plasmid pSfreNXT3c"/>
</dbReference>
<evidence type="ECO:0000256" key="2">
    <source>
        <dbReference type="ARBA" id="ARBA00022723"/>
    </source>
</evidence>
<name>A0A2L0HDF7_RHIFR</name>
<dbReference type="SUPFAM" id="SSF46626">
    <property type="entry name" value="Cytochrome c"/>
    <property type="match status" value="1"/>
</dbReference>
<protein>
    <submittedName>
        <fullName evidence="6">Cytochrome-c domain-containing protein</fullName>
    </submittedName>
</protein>
<geneLocation type="plasmid" evidence="7">
    <name>psfrenxt3c</name>
</geneLocation>
<dbReference type="PANTHER" id="PTHR35008:SF4">
    <property type="entry name" value="BLL4482 PROTEIN"/>
    <property type="match status" value="1"/>
</dbReference>
<dbReference type="GO" id="GO:0009055">
    <property type="term" value="F:electron transfer activity"/>
    <property type="evidence" value="ECO:0007669"/>
    <property type="project" value="InterPro"/>
</dbReference>
<dbReference type="InterPro" id="IPR009056">
    <property type="entry name" value="Cyt_c-like_dom"/>
</dbReference>
<evidence type="ECO:0000313" key="7">
    <source>
        <dbReference type="Proteomes" id="UP000239340"/>
    </source>
</evidence>
<organism evidence="6 7">
    <name type="scientific">Rhizobium fredii</name>
    <name type="common">Sinorhizobium fredii</name>
    <dbReference type="NCBI Taxonomy" id="380"/>
    <lineage>
        <taxon>Bacteria</taxon>
        <taxon>Pseudomonadati</taxon>
        <taxon>Pseudomonadota</taxon>
        <taxon>Alphaproteobacteria</taxon>
        <taxon>Hyphomicrobiales</taxon>
        <taxon>Rhizobiaceae</taxon>
        <taxon>Sinorhizobium/Ensifer group</taxon>
        <taxon>Sinorhizobium</taxon>
    </lineage>
</organism>
<dbReference type="InterPro" id="IPR036909">
    <property type="entry name" value="Cyt_c-like_dom_sf"/>
</dbReference>
<dbReference type="GO" id="GO:0020037">
    <property type="term" value="F:heme binding"/>
    <property type="evidence" value="ECO:0007669"/>
    <property type="project" value="InterPro"/>
</dbReference>
<reference evidence="6 7" key="1">
    <citation type="submission" date="2017-10" db="EMBL/GenBank/DDBJ databases">
        <title>Analysis of the genome sequences of Rhizobium populations associated to common bean (phaseolus vulgaris).</title>
        <authorList>
            <person name="Bustos P."/>
            <person name="Santamaria R.I."/>
            <person name="Miranda-Sanchez F."/>
            <person name="Perez-Carrascal O."/>
            <person name="Juarez S."/>
            <person name="Lozano L."/>
            <person name="Martinez-Flores I."/>
            <person name="Vinuesa P."/>
            <person name="Martinez-Romero E."/>
            <person name="Cevallos M.A."/>
            <person name="Romero D."/>
            <person name="Davila G."/>
            <person name="Gonzalez V."/>
        </authorList>
    </citation>
    <scope>NUCLEOTIDE SEQUENCE [LARGE SCALE GENOMIC DNA]</scope>
    <source>
        <strain evidence="6 7">NXT3</strain>
        <plasmid evidence="7">Plasmid psfrenxt3c</plasmid>
    </source>
</reference>
<feature type="domain" description="Cytochrome c" evidence="5">
    <location>
        <begin position="44"/>
        <end position="156"/>
    </location>
</feature>
<evidence type="ECO:0000256" key="3">
    <source>
        <dbReference type="ARBA" id="ARBA00023004"/>
    </source>
</evidence>
<gene>
    <name evidence="6" type="ORF">NXT3_PC00335</name>
</gene>
<evidence type="ECO:0000313" key="6">
    <source>
        <dbReference type="EMBL" id="AUX79506.1"/>
    </source>
</evidence>
<keyword evidence="3 4" id="KW-0408">Iron</keyword>
<dbReference type="Gene3D" id="1.10.760.10">
    <property type="entry name" value="Cytochrome c-like domain"/>
    <property type="match status" value="1"/>
</dbReference>
<evidence type="ECO:0000259" key="5">
    <source>
        <dbReference type="PROSITE" id="PS51007"/>
    </source>
</evidence>
<evidence type="ECO:0000256" key="4">
    <source>
        <dbReference type="PROSITE-ProRule" id="PRU00433"/>
    </source>
</evidence>
<dbReference type="AlphaFoldDB" id="A0A2L0HDF7"/>
<dbReference type="EMBL" id="CP024310">
    <property type="protein sequence ID" value="AUX79506.1"/>
    <property type="molecule type" value="Genomic_DNA"/>
</dbReference>
<accession>A0A2L0HDF7</accession>
<dbReference type="GO" id="GO:0046872">
    <property type="term" value="F:metal ion binding"/>
    <property type="evidence" value="ECO:0007669"/>
    <property type="project" value="UniProtKB-KW"/>
</dbReference>
<keyword evidence="2 4" id="KW-0479">Metal-binding</keyword>
<evidence type="ECO:0000256" key="1">
    <source>
        <dbReference type="ARBA" id="ARBA00022617"/>
    </source>
</evidence>
<proteinExistence type="predicted"/>